<dbReference type="HAMAP" id="MF_00111">
    <property type="entry name" value="MurA"/>
    <property type="match status" value="1"/>
</dbReference>
<comment type="catalytic activity">
    <reaction evidence="11 12">
        <text>phosphoenolpyruvate + UDP-N-acetyl-alpha-D-glucosamine = UDP-N-acetyl-3-O-(1-carboxyvinyl)-alpha-D-glucosamine + phosphate</text>
        <dbReference type="Rhea" id="RHEA:18681"/>
        <dbReference type="ChEBI" id="CHEBI:43474"/>
        <dbReference type="ChEBI" id="CHEBI:57705"/>
        <dbReference type="ChEBI" id="CHEBI:58702"/>
        <dbReference type="ChEBI" id="CHEBI:68483"/>
        <dbReference type="EC" id="2.5.1.7"/>
    </reaction>
</comment>
<evidence type="ECO:0000256" key="9">
    <source>
        <dbReference type="ARBA" id="ARBA00023316"/>
    </source>
</evidence>
<evidence type="ECO:0000256" key="11">
    <source>
        <dbReference type="ARBA" id="ARBA00047527"/>
    </source>
</evidence>
<dbReference type="PANTHER" id="PTHR43783:SF1">
    <property type="entry name" value="UDP-N-ACETYLGLUCOSAMINE 1-CARBOXYVINYLTRANSFERASE"/>
    <property type="match status" value="1"/>
</dbReference>
<keyword evidence="3 12" id="KW-0963">Cytoplasm</keyword>
<dbReference type="EMBL" id="JAUYVI010000003">
    <property type="protein sequence ID" value="MDQ7247758.1"/>
    <property type="molecule type" value="Genomic_DNA"/>
</dbReference>
<proteinExistence type="inferred from homology"/>
<comment type="subcellular location">
    <subcellularLocation>
        <location evidence="1 12">Cytoplasm</location>
    </subcellularLocation>
</comment>
<keyword evidence="8 12" id="KW-0131">Cell cycle</keyword>
<feature type="binding site" evidence="12">
    <location>
        <position position="96"/>
    </location>
    <ligand>
        <name>UDP-N-acetyl-alpha-D-glucosamine</name>
        <dbReference type="ChEBI" id="CHEBI:57705"/>
    </ligand>
</feature>
<evidence type="ECO:0000256" key="1">
    <source>
        <dbReference type="ARBA" id="ARBA00004496"/>
    </source>
</evidence>
<keyword evidence="9 12" id="KW-0961">Cell wall biogenesis/degradation</keyword>
<evidence type="ECO:0000256" key="2">
    <source>
        <dbReference type="ARBA" id="ARBA00004752"/>
    </source>
</evidence>
<evidence type="ECO:0000256" key="6">
    <source>
        <dbReference type="ARBA" id="ARBA00022960"/>
    </source>
</evidence>
<dbReference type="EC" id="2.5.1.7" evidence="12"/>
<protein>
    <recommendedName>
        <fullName evidence="12">UDP-N-acetylglucosamine 1-carboxyvinyltransferase</fullName>
        <ecNumber evidence="12">2.5.1.7</ecNumber>
    </recommendedName>
    <alternativeName>
        <fullName evidence="12">Enoylpyruvate transferase</fullName>
    </alternativeName>
    <alternativeName>
        <fullName evidence="12">UDP-N-acetylglucosamine enolpyruvyl transferase</fullName>
        <shortName evidence="12">EPT</shortName>
    </alternativeName>
</protein>
<comment type="caution">
    <text evidence="14">The sequence shown here is derived from an EMBL/GenBank/DDBJ whole genome shotgun (WGS) entry which is preliminary data.</text>
</comment>
<gene>
    <name evidence="12 14" type="primary">murA</name>
    <name evidence="14" type="ORF">Q8A70_08775</name>
</gene>
<dbReference type="PANTHER" id="PTHR43783">
    <property type="entry name" value="UDP-N-ACETYLGLUCOSAMINE 1-CARBOXYVINYLTRANSFERASE"/>
    <property type="match status" value="1"/>
</dbReference>
<comment type="similarity">
    <text evidence="10 12">Belongs to the EPSP synthase family. MurA subfamily.</text>
</comment>
<comment type="pathway">
    <text evidence="2 12">Cell wall biogenesis; peptidoglycan biosynthesis.</text>
</comment>
<evidence type="ECO:0000256" key="8">
    <source>
        <dbReference type="ARBA" id="ARBA00023306"/>
    </source>
</evidence>
<feature type="binding site" evidence="12">
    <location>
        <begin position="165"/>
        <end position="168"/>
    </location>
    <ligand>
        <name>UDP-N-acetyl-alpha-D-glucosamine</name>
        <dbReference type="ChEBI" id="CHEBI:57705"/>
    </ligand>
</feature>
<evidence type="ECO:0000256" key="7">
    <source>
        <dbReference type="ARBA" id="ARBA00022984"/>
    </source>
</evidence>
<keyword evidence="15" id="KW-1185">Reference proteome</keyword>
<dbReference type="InterPro" id="IPR005750">
    <property type="entry name" value="UDP_GlcNAc_COvinyl_MurA"/>
</dbReference>
<name>A0ABU0YJ61_9PROT</name>
<evidence type="ECO:0000256" key="4">
    <source>
        <dbReference type="ARBA" id="ARBA00022618"/>
    </source>
</evidence>
<feature type="domain" description="Enolpyruvate transferase" evidence="13">
    <location>
        <begin position="7"/>
        <end position="411"/>
    </location>
</feature>
<dbReference type="NCBIfam" id="NF006873">
    <property type="entry name" value="PRK09369.1"/>
    <property type="match status" value="1"/>
</dbReference>
<feature type="binding site" evidence="12">
    <location>
        <position position="332"/>
    </location>
    <ligand>
        <name>UDP-N-acetyl-alpha-D-glucosamine</name>
        <dbReference type="ChEBI" id="CHEBI:57705"/>
    </ligand>
</feature>
<feature type="binding site" evidence="12">
    <location>
        <begin position="125"/>
        <end position="129"/>
    </location>
    <ligand>
        <name>UDP-N-acetyl-alpha-D-glucosamine</name>
        <dbReference type="ChEBI" id="CHEBI:57705"/>
    </ligand>
</feature>
<feature type="binding site" evidence="12">
    <location>
        <position position="310"/>
    </location>
    <ligand>
        <name>UDP-N-acetyl-alpha-D-glucosamine</name>
        <dbReference type="ChEBI" id="CHEBI:57705"/>
    </ligand>
</feature>
<dbReference type="RefSeq" id="WP_379955194.1">
    <property type="nucleotide sequence ID" value="NZ_JAUYVI010000003.1"/>
</dbReference>
<dbReference type="CDD" id="cd01555">
    <property type="entry name" value="UdpNAET"/>
    <property type="match status" value="1"/>
</dbReference>
<keyword evidence="7 12" id="KW-0573">Peptidoglycan synthesis</keyword>
<evidence type="ECO:0000256" key="3">
    <source>
        <dbReference type="ARBA" id="ARBA00022490"/>
    </source>
</evidence>
<feature type="modified residue" description="2-(S-cysteinyl)pyruvic acid O-phosphothioketal" evidence="12">
    <location>
        <position position="120"/>
    </location>
</feature>
<keyword evidence="5 12" id="KW-0808">Transferase</keyword>
<dbReference type="Proteomes" id="UP001230156">
    <property type="component" value="Unassembled WGS sequence"/>
</dbReference>
<evidence type="ECO:0000256" key="12">
    <source>
        <dbReference type="HAMAP-Rule" id="MF_00111"/>
    </source>
</evidence>
<comment type="function">
    <text evidence="12">Cell wall formation. Adds enolpyruvyl to UDP-N-acetylglucosamine.</text>
</comment>
<dbReference type="Gene3D" id="3.65.10.10">
    <property type="entry name" value="Enolpyruvate transferase domain"/>
    <property type="match status" value="2"/>
</dbReference>
<dbReference type="GO" id="GO:0008760">
    <property type="term" value="F:UDP-N-acetylglucosamine 1-carboxyvinyltransferase activity"/>
    <property type="evidence" value="ECO:0007669"/>
    <property type="project" value="UniProtKB-EC"/>
</dbReference>
<accession>A0ABU0YJ61</accession>
<keyword evidence="12" id="KW-0670">Pyruvate</keyword>
<organism evidence="14 15">
    <name type="scientific">Dongia sedimenti</name>
    <dbReference type="NCBI Taxonomy" id="3064282"/>
    <lineage>
        <taxon>Bacteria</taxon>
        <taxon>Pseudomonadati</taxon>
        <taxon>Pseudomonadota</taxon>
        <taxon>Alphaproteobacteria</taxon>
        <taxon>Rhodospirillales</taxon>
        <taxon>Dongiaceae</taxon>
        <taxon>Dongia</taxon>
    </lineage>
</organism>
<dbReference type="InterPro" id="IPR001986">
    <property type="entry name" value="Enolpyruvate_Tfrase_dom"/>
</dbReference>
<dbReference type="NCBIfam" id="TIGR01072">
    <property type="entry name" value="murA"/>
    <property type="match status" value="1"/>
</dbReference>
<dbReference type="InterPro" id="IPR036968">
    <property type="entry name" value="Enolpyruvate_Tfrase_sf"/>
</dbReference>
<evidence type="ECO:0000256" key="5">
    <source>
        <dbReference type="ARBA" id="ARBA00022679"/>
    </source>
</evidence>
<keyword evidence="4 12" id="KW-0132">Cell division</keyword>
<reference evidence="15" key="1">
    <citation type="submission" date="2023-08" db="EMBL/GenBank/DDBJ databases">
        <title>Rhodospirillaceae gen. nov., a novel taxon isolated from the Yangtze River Yuezi River estuary sludge.</title>
        <authorList>
            <person name="Ruan L."/>
        </authorList>
    </citation>
    <scope>NUCLEOTIDE SEQUENCE [LARGE SCALE GENOMIC DNA]</scope>
    <source>
        <strain evidence="15">R-7</strain>
    </source>
</reference>
<sequence>MDRIRIRGGRPLRGQIQISGAKNAALPLMATCLLTDQEVRLDNVPDLADISTMTHLLVQHGAEVTTKLNAKQRSLILNGAGVNDTTAPYDLVRKMRASVLVLGPLVARHGQARVSLPGGCAIGTRPVDLHIKALQQLGAEIELKDGYIVASAPKGLTGAEVAFPKVSVGATENLMMAAALAKGETVLINAAREPEITDLAHCLVGMGAQITGIGSNTLRITGVERLGGTTHRVVADRIEAGTYAMAAAITGGELDLIGVHHDLIAAAASSLAQAGVEIRETEQGLHVSRANRPLNGVDVMTEPYPGFPTDLQAQMMALMTTADGASMITETIFENRFMHVPELTRMGASINVHGASAMVRGVKKLTGAPVMATDLRASVSLVLAGLAAEGDTILNRVYHLDRGYEKLTQKLSACGAEIERLQDAAAE</sequence>
<keyword evidence="6 12" id="KW-0133">Cell shape</keyword>
<evidence type="ECO:0000259" key="13">
    <source>
        <dbReference type="Pfam" id="PF00275"/>
    </source>
</evidence>
<evidence type="ECO:0000313" key="15">
    <source>
        <dbReference type="Proteomes" id="UP001230156"/>
    </source>
</evidence>
<dbReference type="Pfam" id="PF00275">
    <property type="entry name" value="EPSP_synthase"/>
    <property type="match status" value="1"/>
</dbReference>
<evidence type="ECO:0000256" key="10">
    <source>
        <dbReference type="ARBA" id="ARBA00038367"/>
    </source>
</evidence>
<evidence type="ECO:0000313" key="14">
    <source>
        <dbReference type="EMBL" id="MDQ7247758.1"/>
    </source>
</evidence>
<dbReference type="InterPro" id="IPR050068">
    <property type="entry name" value="MurA_subfamily"/>
</dbReference>
<dbReference type="SUPFAM" id="SSF55205">
    <property type="entry name" value="EPT/RTPC-like"/>
    <property type="match status" value="1"/>
</dbReference>
<dbReference type="InterPro" id="IPR013792">
    <property type="entry name" value="RNA3'P_cycl/enolpyr_Trfase_a/b"/>
</dbReference>
<feature type="binding site" evidence="12">
    <location>
        <begin position="22"/>
        <end position="23"/>
    </location>
    <ligand>
        <name>phosphoenolpyruvate</name>
        <dbReference type="ChEBI" id="CHEBI:58702"/>
    </ligand>
</feature>
<feature type="active site" description="Proton donor" evidence="12">
    <location>
        <position position="120"/>
    </location>
</feature>